<keyword evidence="3" id="KW-0479">Metal-binding</keyword>
<keyword evidence="4" id="KW-0408">Iron</keyword>
<evidence type="ECO:0000256" key="5">
    <source>
        <dbReference type="ARBA" id="ARBA00023014"/>
    </source>
</evidence>
<evidence type="ECO:0000256" key="1">
    <source>
        <dbReference type="ARBA" id="ARBA00001966"/>
    </source>
</evidence>
<dbReference type="SFLD" id="SFLDG01067">
    <property type="entry name" value="SPASM/twitch_domain_containing"/>
    <property type="match status" value="1"/>
</dbReference>
<dbReference type="CDD" id="cd01335">
    <property type="entry name" value="Radical_SAM"/>
    <property type="match status" value="1"/>
</dbReference>
<dbReference type="RefSeq" id="WP_130040998.1">
    <property type="nucleotide sequence ID" value="NZ_CP075193.1"/>
</dbReference>
<dbReference type="InterPro" id="IPR050377">
    <property type="entry name" value="Radical_SAM_PqqE_MftC-like"/>
</dbReference>
<dbReference type="PANTHER" id="PTHR11228">
    <property type="entry name" value="RADICAL SAM DOMAIN PROTEIN"/>
    <property type="match status" value="1"/>
</dbReference>
<dbReference type="CDD" id="cd21109">
    <property type="entry name" value="SPASM"/>
    <property type="match status" value="1"/>
</dbReference>
<dbReference type="InterPro" id="IPR023885">
    <property type="entry name" value="4Fe4S-binding_SPASM_dom"/>
</dbReference>
<dbReference type="InterPro" id="IPR058240">
    <property type="entry name" value="rSAM_sf"/>
</dbReference>
<sequence length="517" mass="58461">MTYYRPQWTCGRYDKHANVALYYNLIEGISYFFEDYSALVIGTILSIGRNTSITVEELSKQTDIAIDSLTPFLEELKDLHLLAIKQVTTDEIAAYRGVVSAYKCRLSQEGKKNVQEKLPYGISSAEAAYTDRVGGITSVMFELTYNCSEKCIHCYNVGATRNDQEISQRGNRKELTLEDYKRIIDELYEEGLVKVCLSGGDPFSKPIIWEVIDYLYQKDIAFDIFTNGQQLIGFVSRLADYYPRLVGVSIYSGIARDHDYITRVNGSWAKSMTVVKQLSELSVPLQLKCCVMQTNVKSYYMVADIAKQYGAVFQFEVALTDSVEGDKCVSRYLRLTPNMLEIVLRDSNIPLYVGKEVPNYGGQTKPLNKNACGAAYNSFCISPEGNLLPCCSFHAPFGNLKAQTLTQILQESEELKWWRSLTLSQYRDCGKHDYCGYCNLCPGNNFSEFGTPLKAAETNCYIAKNRYELACKMAKGYDPLDNKTLQDCLDSLSIHRVELLKREYSSNYNDKSLKVGG</sequence>
<evidence type="ECO:0000313" key="7">
    <source>
        <dbReference type="Proteomes" id="UP000460317"/>
    </source>
</evidence>
<comment type="cofactor">
    <cofactor evidence="1">
        <name>[4Fe-4S] cluster</name>
        <dbReference type="ChEBI" id="CHEBI:49883"/>
    </cofactor>
</comment>
<evidence type="ECO:0000256" key="2">
    <source>
        <dbReference type="ARBA" id="ARBA00022691"/>
    </source>
</evidence>
<dbReference type="Pfam" id="PF13186">
    <property type="entry name" value="SPASM"/>
    <property type="match status" value="1"/>
</dbReference>
<dbReference type="SUPFAM" id="SSF102114">
    <property type="entry name" value="Radical SAM enzymes"/>
    <property type="match status" value="1"/>
</dbReference>
<protein>
    <submittedName>
        <fullName evidence="6">Radical SAM protein</fullName>
    </submittedName>
</protein>
<keyword evidence="2" id="KW-0949">S-adenosyl-L-methionine</keyword>
<dbReference type="EMBL" id="WCSB01000001">
    <property type="protein sequence ID" value="KAB4455527.1"/>
    <property type="molecule type" value="Genomic_DNA"/>
</dbReference>
<dbReference type="InterPro" id="IPR007197">
    <property type="entry name" value="rSAM"/>
</dbReference>
<accession>A0A6I7MLT3</accession>
<proteinExistence type="predicted"/>
<dbReference type="PANTHER" id="PTHR11228:SF7">
    <property type="entry name" value="PQQA PEPTIDE CYCLASE"/>
    <property type="match status" value="1"/>
</dbReference>
<gene>
    <name evidence="6" type="ORF">GAN93_00620</name>
</gene>
<dbReference type="GO" id="GO:0003824">
    <property type="term" value="F:catalytic activity"/>
    <property type="evidence" value="ECO:0007669"/>
    <property type="project" value="InterPro"/>
</dbReference>
<dbReference type="Proteomes" id="UP000460317">
    <property type="component" value="Unassembled WGS sequence"/>
</dbReference>
<dbReference type="Pfam" id="PF04055">
    <property type="entry name" value="Radical_SAM"/>
    <property type="match status" value="1"/>
</dbReference>
<evidence type="ECO:0000256" key="3">
    <source>
        <dbReference type="ARBA" id="ARBA00022723"/>
    </source>
</evidence>
<dbReference type="GO" id="GO:0051536">
    <property type="term" value="F:iron-sulfur cluster binding"/>
    <property type="evidence" value="ECO:0007669"/>
    <property type="project" value="UniProtKB-KW"/>
</dbReference>
<dbReference type="Gene3D" id="3.20.20.70">
    <property type="entry name" value="Aldolase class I"/>
    <property type="match status" value="1"/>
</dbReference>
<dbReference type="PROSITE" id="PS51918">
    <property type="entry name" value="RADICAL_SAM"/>
    <property type="match status" value="1"/>
</dbReference>
<comment type="caution">
    <text evidence="6">The sequence shown here is derived from an EMBL/GenBank/DDBJ whole genome shotgun (WGS) entry which is preliminary data.</text>
</comment>
<reference evidence="6 7" key="1">
    <citation type="journal article" date="2019" name="Nat. Med.">
        <title>A library of human gut bacterial isolates paired with longitudinal multiomics data enables mechanistic microbiome research.</title>
        <authorList>
            <person name="Poyet M."/>
            <person name="Groussin M."/>
            <person name="Gibbons S.M."/>
            <person name="Avila-Pacheco J."/>
            <person name="Jiang X."/>
            <person name="Kearney S.M."/>
            <person name="Perrotta A.R."/>
            <person name="Berdy B."/>
            <person name="Zhao S."/>
            <person name="Lieberman T.D."/>
            <person name="Swanson P.K."/>
            <person name="Smith M."/>
            <person name="Roesemann S."/>
            <person name="Alexander J.E."/>
            <person name="Rich S.A."/>
            <person name="Livny J."/>
            <person name="Vlamakis H."/>
            <person name="Clish C."/>
            <person name="Bullock K."/>
            <person name="Deik A."/>
            <person name="Scott J."/>
            <person name="Pierce K.A."/>
            <person name="Xavier R.J."/>
            <person name="Alm E.J."/>
        </authorList>
    </citation>
    <scope>NUCLEOTIDE SEQUENCE [LARGE SCALE GENOMIC DNA]</scope>
    <source>
        <strain evidence="6 7">BIOML-A165</strain>
    </source>
</reference>
<dbReference type="SFLD" id="SFLDS00029">
    <property type="entry name" value="Radical_SAM"/>
    <property type="match status" value="1"/>
</dbReference>
<organism evidence="6 7">
    <name type="scientific">Bacteroides thetaiotaomicron</name>
    <dbReference type="NCBI Taxonomy" id="818"/>
    <lineage>
        <taxon>Bacteria</taxon>
        <taxon>Pseudomonadati</taxon>
        <taxon>Bacteroidota</taxon>
        <taxon>Bacteroidia</taxon>
        <taxon>Bacteroidales</taxon>
        <taxon>Bacteroidaceae</taxon>
        <taxon>Bacteroides</taxon>
    </lineage>
</organism>
<dbReference type="AlphaFoldDB" id="A0A6I7MLT3"/>
<keyword evidence="5" id="KW-0411">Iron-sulfur</keyword>
<dbReference type="InterPro" id="IPR013785">
    <property type="entry name" value="Aldolase_TIM"/>
</dbReference>
<name>A0A6I7MLT3_BACT4</name>
<dbReference type="GO" id="GO:0046872">
    <property type="term" value="F:metal ion binding"/>
    <property type="evidence" value="ECO:0007669"/>
    <property type="project" value="UniProtKB-KW"/>
</dbReference>
<evidence type="ECO:0000313" key="6">
    <source>
        <dbReference type="EMBL" id="KAB4455527.1"/>
    </source>
</evidence>
<evidence type="ECO:0000256" key="4">
    <source>
        <dbReference type="ARBA" id="ARBA00023004"/>
    </source>
</evidence>